<dbReference type="PIRSF" id="PIRSF020555">
    <property type="entry name" value="UCP020555"/>
    <property type="match status" value="1"/>
</dbReference>
<dbReference type="EMBL" id="CP041614">
    <property type="protein sequence ID" value="QDO82688.1"/>
    <property type="molecule type" value="Genomic_DNA"/>
</dbReference>
<feature type="repeat" description="TPR" evidence="1">
    <location>
        <begin position="72"/>
        <end position="105"/>
    </location>
</feature>
<organism evidence="2 3">
    <name type="scientific">Shewanella psychropiezotolerans</name>
    <dbReference type="NCBI Taxonomy" id="2593655"/>
    <lineage>
        <taxon>Bacteria</taxon>
        <taxon>Pseudomonadati</taxon>
        <taxon>Pseudomonadota</taxon>
        <taxon>Gammaproteobacteria</taxon>
        <taxon>Alteromonadales</taxon>
        <taxon>Shewanellaceae</taxon>
        <taxon>Shewanella</taxon>
    </lineage>
</organism>
<evidence type="ECO:0000313" key="3">
    <source>
        <dbReference type="Proteomes" id="UP000315947"/>
    </source>
</evidence>
<keyword evidence="1" id="KW-0802">TPR repeat</keyword>
<sequence length="117" mass="13418">MLIKTRYLFILATTFLFAGCASITESGYYWGNYSETYYEYIKAPSEQSVTNHLNELNRIVDTSKQKGLKVPPGIYAEIGYITAKRGDSDDSIAYYRQEAELYPESKGFIERLISDQK</sequence>
<evidence type="ECO:0000313" key="2">
    <source>
        <dbReference type="EMBL" id="QDO82688.1"/>
    </source>
</evidence>
<dbReference type="Pfam" id="PF16068">
    <property type="entry name" value="DUF4810"/>
    <property type="match status" value="1"/>
</dbReference>
<dbReference type="RefSeq" id="WP_144045075.1">
    <property type="nucleotide sequence ID" value="NZ_CP041614.1"/>
</dbReference>
<name>A0ABX5WUC6_9GAMM</name>
<dbReference type="PROSITE" id="PS50005">
    <property type="entry name" value="TPR"/>
    <property type="match status" value="1"/>
</dbReference>
<dbReference type="InterPro" id="IPR014508">
    <property type="entry name" value="UCP020555_TPR-like"/>
</dbReference>
<gene>
    <name evidence="2" type="ORF">FM037_04850</name>
</gene>
<dbReference type="Proteomes" id="UP000315947">
    <property type="component" value="Chromosome"/>
</dbReference>
<keyword evidence="3" id="KW-1185">Reference proteome</keyword>
<evidence type="ECO:0000256" key="1">
    <source>
        <dbReference type="PROSITE-ProRule" id="PRU00339"/>
    </source>
</evidence>
<reference evidence="2 3" key="1">
    <citation type="submission" date="2019-07" db="EMBL/GenBank/DDBJ databases">
        <title>Shewanella sp. YLB-06 whole genomic sequence.</title>
        <authorList>
            <person name="Yu L."/>
        </authorList>
    </citation>
    <scope>NUCLEOTIDE SEQUENCE [LARGE SCALE GENOMIC DNA]</scope>
    <source>
        <strain evidence="2 3">YLB-06</strain>
    </source>
</reference>
<dbReference type="PROSITE" id="PS51257">
    <property type="entry name" value="PROKAR_LIPOPROTEIN"/>
    <property type="match status" value="1"/>
</dbReference>
<proteinExistence type="predicted"/>
<dbReference type="InterPro" id="IPR019734">
    <property type="entry name" value="TPR_rpt"/>
</dbReference>
<protein>
    <submittedName>
        <fullName evidence="2">DUF4810 domain-containing protein</fullName>
    </submittedName>
</protein>
<accession>A0ABX5WUC6</accession>